<feature type="compositionally biased region" description="Polar residues" evidence="1">
    <location>
        <begin position="791"/>
        <end position="801"/>
    </location>
</feature>
<protein>
    <recommendedName>
        <fullName evidence="4">Ankyrin</fullName>
    </recommendedName>
</protein>
<feature type="region of interest" description="Disordered" evidence="1">
    <location>
        <begin position="784"/>
        <end position="807"/>
    </location>
</feature>
<dbReference type="Gene3D" id="1.25.40.20">
    <property type="entry name" value="Ankyrin repeat-containing domain"/>
    <property type="match status" value="3"/>
</dbReference>
<dbReference type="AlphaFoldDB" id="A0A1E1KTB7"/>
<comment type="caution">
    <text evidence="2">The sequence shown here is derived from an EMBL/GenBank/DDBJ whole genome shotgun (WGS) entry which is preliminary data.</text>
</comment>
<name>A0A1E1KTB7_9HELO</name>
<dbReference type="PANTHER" id="PTHR46224">
    <property type="entry name" value="ANKYRIN REPEAT FAMILY PROTEIN"/>
    <property type="match status" value="1"/>
</dbReference>
<dbReference type="InterPro" id="IPR002110">
    <property type="entry name" value="Ankyrin_rpt"/>
</dbReference>
<keyword evidence="3" id="KW-1185">Reference proteome</keyword>
<gene>
    <name evidence="2" type="ORF">RCO7_02004</name>
</gene>
<evidence type="ECO:0000313" key="3">
    <source>
        <dbReference type="Proteomes" id="UP000178129"/>
    </source>
</evidence>
<dbReference type="PANTHER" id="PTHR46224:SF6">
    <property type="entry name" value="ANKYRIN REPEAT FAMILY PROTEIN"/>
    <property type="match status" value="1"/>
</dbReference>
<dbReference type="SUPFAM" id="SSF48403">
    <property type="entry name" value="Ankyrin repeat"/>
    <property type="match status" value="2"/>
</dbReference>
<reference evidence="3" key="1">
    <citation type="submission" date="2016-03" db="EMBL/GenBank/DDBJ databases">
        <authorList>
            <person name="Ploux O."/>
        </authorList>
    </citation>
    <scope>NUCLEOTIDE SEQUENCE [LARGE SCALE GENOMIC DNA]</scope>
    <source>
        <strain evidence="3">UK7</strain>
    </source>
</reference>
<dbReference type="EMBL" id="FJUW01000022">
    <property type="protein sequence ID" value="CZT01300.1"/>
    <property type="molecule type" value="Genomic_DNA"/>
</dbReference>
<evidence type="ECO:0000313" key="2">
    <source>
        <dbReference type="EMBL" id="CZT01300.1"/>
    </source>
</evidence>
<dbReference type="Pfam" id="PF12796">
    <property type="entry name" value="Ank_2"/>
    <property type="match status" value="1"/>
</dbReference>
<dbReference type="Proteomes" id="UP000178129">
    <property type="component" value="Unassembled WGS sequence"/>
</dbReference>
<proteinExistence type="predicted"/>
<evidence type="ECO:0008006" key="4">
    <source>
        <dbReference type="Google" id="ProtNLM"/>
    </source>
</evidence>
<dbReference type="InterPro" id="IPR036770">
    <property type="entry name" value="Ankyrin_rpt-contain_sf"/>
</dbReference>
<organism evidence="2 3">
    <name type="scientific">Rhynchosporium graminicola</name>
    <dbReference type="NCBI Taxonomy" id="2792576"/>
    <lineage>
        <taxon>Eukaryota</taxon>
        <taxon>Fungi</taxon>
        <taxon>Dikarya</taxon>
        <taxon>Ascomycota</taxon>
        <taxon>Pezizomycotina</taxon>
        <taxon>Leotiomycetes</taxon>
        <taxon>Helotiales</taxon>
        <taxon>Ploettnerulaceae</taxon>
        <taxon>Rhynchosporium</taxon>
    </lineage>
</organism>
<evidence type="ECO:0000256" key="1">
    <source>
        <dbReference type="SAM" id="MobiDB-lite"/>
    </source>
</evidence>
<dbReference type="InParanoid" id="A0A1E1KTB7"/>
<dbReference type="STRING" id="914237.A0A1E1KTB7"/>
<dbReference type="SMART" id="SM00248">
    <property type="entry name" value="ANK"/>
    <property type="match status" value="5"/>
</dbReference>
<accession>A0A1E1KTB7</accession>
<dbReference type="InterPro" id="IPR051616">
    <property type="entry name" value="Cul2-RING_E3_ligase_SR"/>
</dbReference>
<sequence>MAAVDERLLQMLLEVNPPVPVLSDALPAAVATRDPLARRRLTEMLLRKGADVNIGNGQPILETTKLCDMFLINMLLKRRLRAMSLNQAFNIAPSFPDSNSRFEVCQKLIDAGATEHGVSGIILRGASVDIENGHAICQAVTGKHQQHLEVLAKRPSEQSFDDAFGGAMSLRNPGEQLKYCRILVAAGPPPNSCSKALVVTVTGQKHDLCKTLLSVHNERGASVTAAARSGNFGILELLIGGDITDEDENEMIRLILAAGLEVHPLDLALVNTTKSAVINATLEAQEAMVMCELLLKYGASVNAFNGEALDICCRVVHYEEHRPLVTAARNVNIILLRLLLGESKDLSAPSKVFSALMQDEQSWRKQHAFDVLTLLIEHGARGIAVDDALIRALKDTQLTARHFEVTLMQHANVDHKDGEALQIATERGEAALVRRMLALRPKSLSISMAFPYAFVSGHPDIKCLEVIQAFTDVAADELYPEFMHPETSEPPVFLCMKYYPHSQGVLGATLDAGFDIDQPMSFESRSFTAWYWASSGGKKFAKVNNHPEPLLTIAVEQLRQSIVEALLKAGADVDEVDESDLTPLSLAAQKQDVANMQTLLAAKALSNNGSLHEATRTVNAEAIKLLLDFGHDPNFPCLRFEGRPPLFELSYRAPTCLLKTQLTSPQTVTEVKKTVDCLIKGGALTKDHLPQAGNHSLLMHALDSAIPNMMDAERRKREEDEEIRREIDKQQRDQVAARRKLALEQEAEQARLDRENRAFQLRQAHDAKLHQATIAKENDRTRIQEARSAHALQQATSTSQLRSEEEEARHRRCIKLVGERKMLAQSQEALHFAYNMGRDDAAGLQGRKALGSSSSKNILDLGRAARLRIEGAFPNRIEELDE</sequence>